<dbReference type="EMBL" id="QPIE01000003">
    <property type="protein sequence ID" value="RCU43570.1"/>
    <property type="molecule type" value="Genomic_DNA"/>
</dbReference>
<protein>
    <recommendedName>
        <fullName evidence="5">Probable membrane transporter protein</fullName>
    </recommendedName>
</protein>
<keyword evidence="2 5" id="KW-0812">Transmembrane</keyword>
<dbReference type="OrthoDB" id="595460at2"/>
<dbReference type="GO" id="GO:0005886">
    <property type="term" value="C:plasma membrane"/>
    <property type="evidence" value="ECO:0007669"/>
    <property type="project" value="UniProtKB-SubCell"/>
</dbReference>
<dbReference type="InterPro" id="IPR002781">
    <property type="entry name" value="TM_pro_TauE-like"/>
</dbReference>
<evidence type="ECO:0000313" key="7">
    <source>
        <dbReference type="Proteomes" id="UP000252172"/>
    </source>
</evidence>
<dbReference type="Pfam" id="PF01925">
    <property type="entry name" value="TauE"/>
    <property type="match status" value="1"/>
</dbReference>
<proteinExistence type="inferred from homology"/>
<evidence type="ECO:0000256" key="4">
    <source>
        <dbReference type="ARBA" id="ARBA00023136"/>
    </source>
</evidence>
<comment type="similarity">
    <text evidence="5">Belongs to the 4-toluene sulfonate uptake permease (TSUP) (TC 2.A.102) family.</text>
</comment>
<dbReference type="AlphaFoldDB" id="A0A368N080"/>
<name>A0A368N080_9FLAO</name>
<feature type="transmembrane region" description="Helical" evidence="5">
    <location>
        <begin position="79"/>
        <end position="99"/>
    </location>
</feature>
<evidence type="ECO:0000256" key="5">
    <source>
        <dbReference type="RuleBase" id="RU363041"/>
    </source>
</evidence>
<dbReference type="InterPro" id="IPR051598">
    <property type="entry name" value="TSUP/Inactive_protease-like"/>
</dbReference>
<evidence type="ECO:0000256" key="2">
    <source>
        <dbReference type="ARBA" id="ARBA00022692"/>
    </source>
</evidence>
<keyword evidence="5" id="KW-1003">Cell membrane</keyword>
<feature type="transmembrane region" description="Helical" evidence="5">
    <location>
        <begin position="105"/>
        <end position="123"/>
    </location>
</feature>
<gene>
    <name evidence="6" type="ORF">DQ356_05275</name>
</gene>
<feature type="transmembrane region" description="Helical" evidence="5">
    <location>
        <begin position="49"/>
        <end position="67"/>
    </location>
</feature>
<keyword evidence="3 5" id="KW-1133">Transmembrane helix</keyword>
<organism evidence="6 7">
    <name type="scientific">Chryseobacterium lacus</name>
    <dbReference type="NCBI Taxonomy" id="2058346"/>
    <lineage>
        <taxon>Bacteria</taxon>
        <taxon>Pseudomonadati</taxon>
        <taxon>Bacteroidota</taxon>
        <taxon>Flavobacteriia</taxon>
        <taxon>Flavobacteriales</taxon>
        <taxon>Weeksellaceae</taxon>
        <taxon>Chryseobacterium group</taxon>
        <taxon>Chryseobacterium</taxon>
    </lineage>
</organism>
<feature type="transmembrane region" description="Helical" evidence="5">
    <location>
        <begin position="12"/>
        <end position="43"/>
    </location>
</feature>
<evidence type="ECO:0000313" key="6">
    <source>
        <dbReference type="EMBL" id="RCU43570.1"/>
    </source>
</evidence>
<sequence length="125" mass="13364">MKMDSTTLVIGLVVLGLLAGYLSGLVGIGGGIIMVPVLVFFFGFTQHKAQGTTLALLMIPVGIFGVMNYHKTGNVDIKTALLLCCGFVLGSYLGSKTAISLSQDALRKIFAVLMFIVAIRMFFQK</sequence>
<keyword evidence="4 5" id="KW-0472">Membrane</keyword>
<dbReference type="PANTHER" id="PTHR43701:SF2">
    <property type="entry name" value="MEMBRANE TRANSPORTER PROTEIN YJNA-RELATED"/>
    <property type="match status" value="1"/>
</dbReference>
<reference evidence="6 7" key="1">
    <citation type="submission" date="2018-07" db="EMBL/GenBank/DDBJ databases">
        <title>Chryseobacterium lacus sp. nov., isolated from lake water.</title>
        <authorList>
            <person name="Li C.-M."/>
        </authorList>
    </citation>
    <scope>NUCLEOTIDE SEQUENCE [LARGE SCALE GENOMIC DNA]</scope>
    <source>
        <strain evidence="6 7">YLOS41</strain>
    </source>
</reference>
<keyword evidence="7" id="KW-1185">Reference proteome</keyword>
<comment type="caution">
    <text evidence="6">The sequence shown here is derived from an EMBL/GenBank/DDBJ whole genome shotgun (WGS) entry which is preliminary data.</text>
</comment>
<accession>A0A368N080</accession>
<dbReference type="Proteomes" id="UP000252172">
    <property type="component" value="Unassembled WGS sequence"/>
</dbReference>
<evidence type="ECO:0000256" key="1">
    <source>
        <dbReference type="ARBA" id="ARBA00004141"/>
    </source>
</evidence>
<evidence type="ECO:0000256" key="3">
    <source>
        <dbReference type="ARBA" id="ARBA00022989"/>
    </source>
</evidence>
<dbReference type="PANTHER" id="PTHR43701">
    <property type="entry name" value="MEMBRANE TRANSPORTER PROTEIN MJ0441-RELATED"/>
    <property type="match status" value="1"/>
</dbReference>
<comment type="subcellular location">
    <subcellularLocation>
        <location evidence="5">Cell membrane</location>
        <topology evidence="5">Multi-pass membrane protein</topology>
    </subcellularLocation>
    <subcellularLocation>
        <location evidence="1">Membrane</location>
        <topology evidence="1">Multi-pass membrane protein</topology>
    </subcellularLocation>
</comment>